<keyword evidence="3" id="KW-1185">Reference proteome</keyword>
<reference evidence="3" key="1">
    <citation type="journal article" date="2019" name="Int. J. Syst. Evol. Microbiol.">
        <title>The Global Catalogue of Microorganisms (GCM) 10K type strain sequencing project: providing services to taxonomists for standard genome sequencing and annotation.</title>
        <authorList>
            <consortium name="The Broad Institute Genomics Platform"/>
            <consortium name="The Broad Institute Genome Sequencing Center for Infectious Disease"/>
            <person name="Wu L."/>
            <person name="Ma J."/>
        </authorList>
    </citation>
    <scope>NUCLEOTIDE SEQUENCE [LARGE SCALE GENOMIC DNA]</scope>
    <source>
        <strain evidence="3">CGMCC 4.7349</strain>
    </source>
</reference>
<accession>A0ABQ2LL60</accession>
<dbReference type="Proteomes" id="UP000656881">
    <property type="component" value="Unassembled WGS sequence"/>
</dbReference>
<organism evidence="2 3">
    <name type="scientific">Streptomyces lasiicapitis</name>
    <dbReference type="NCBI Taxonomy" id="1923961"/>
    <lineage>
        <taxon>Bacteria</taxon>
        <taxon>Bacillati</taxon>
        <taxon>Actinomycetota</taxon>
        <taxon>Actinomycetes</taxon>
        <taxon>Kitasatosporales</taxon>
        <taxon>Streptomycetaceae</taxon>
        <taxon>Streptomyces</taxon>
    </lineage>
</organism>
<feature type="compositionally biased region" description="Basic residues" evidence="1">
    <location>
        <begin position="111"/>
        <end position="122"/>
    </location>
</feature>
<name>A0ABQ2LL60_9ACTN</name>
<evidence type="ECO:0000256" key="1">
    <source>
        <dbReference type="SAM" id="MobiDB-lite"/>
    </source>
</evidence>
<gene>
    <name evidence="2" type="ORF">GCM10012286_14100</name>
</gene>
<evidence type="ECO:0000313" key="3">
    <source>
        <dbReference type="Proteomes" id="UP000656881"/>
    </source>
</evidence>
<feature type="region of interest" description="Disordered" evidence="1">
    <location>
        <begin position="132"/>
        <end position="156"/>
    </location>
</feature>
<feature type="region of interest" description="Disordered" evidence="1">
    <location>
        <begin position="103"/>
        <end position="122"/>
    </location>
</feature>
<dbReference type="SUPFAM" id="SSF50249">
    <property type="entry name" value="Nucleic acid-binding proteins"/>
    <property type="match status" value="1"/>
</dbReference>
<evidence type="ECO:0000313" key="2">
    <source>
        <dbReference type="EMBL" id="GGO38671.1"/>
    </source>
</evidence>
<dbReference type="EMBL" id="BMNG01000003">
    <property type="protein sequence ID" value="GGO38671.1"/>
    <property type="molecule type" value="Genomic_DNA"/>
</dbReference>
<proteinExistence type="predicted"/>
<dbReference type="InterPro" id="IPR012340">
    <property type="entry name" value="NA-bd_OB-fold"/>
</dbReference>
<dbReference type="Gene3D" id="2.40.50.140">
    <property type="entry name" value="Nucleic acid-binding proteins"/>
    <property type="match status" value="1"/>
</dbReference>
<sequence>MGTHVNELNVSENAFDSMFNKRISARRKTRKQTFGTVLSIDVRPPAKAKGDSQRLAQIKFPDGSKATAYIPSGVKGVTEGAPVLIRASRTNSRPEVDQRVVKPLNGPSTARQKHSKNAKYRKSYKAVANMAARTGYRGSRSAQAVTRESATRRTVK</sequence>
<comment type="caution">
    <text evidence="2">The sequence shown here is derived from an EMBL/GenBank/DDBJ whole genome shotgun (WGS) entry which is preliminary data.</text>
</comment>
<protein>
    <submittedName>
        <fullName evidence="2">Uncharacterized protein</fullName>
    </submittedName>
</protein>